<keyword evidence="4" id="KW-0964">Secreted</keyword>
<reference evidence="15" key="3">
    <citation type="submission" date="2025-09" db="UniProtKB">
        <authorList>
            <consortium name="Ensembl"/>
        </authorList>
    </citation>
    <scope>IDENTIFICATION</scope>
</reference>
<dbReference type="GO" id="GO:0045669">
    <property type="term" value="P:positive regulation of osteoblast differentiation"/>
    <property type="evidence" value="ECO:0007669"/>
    <property type="project" value="TreeGrafter"/>
</dbReference>
<name>A0A4W5LQK7_9TELE</name>
<evidence type="ECO:0000256" key="3">
    <source>
        <dbReference type="ARBA" id="ARBA00022514"/>
    </source>
</evidence>
<evidence type="ECO:0000256" key="6">
    <source>
        <dbReference type="ARBA" id="ARBA00022729"/>
    </source>
</evidence>
<dbReference type="GO" id="GO:0008083">
    <property type="term" value="F:growth factor activity"/>
    <property type="evidence" value="ECO:0007669"/>
    <property type="project" value="UniProtKB-KW"/>
</dbReference>
<accession>A0A4W5LQK7</accession>
<evidence type="ECO:0000256" key="9">
    <source>
        <dbReference type="ARBA" id="ARBA00023180"/>
    </source>
</evidence>
<dbReference type="InterPro" id="IPR029034">
    <property type="entry name" value="Cystine-knot_cytokine"/>
</dbReference>
<evidence type="ECO:0000256" key="11">
    <source>
        <dbReference type="ARBA" id="ARBA00042879"/>
    </source>
</evidence>
<keyword evidence="7 12" id="KW-0339">Growth factor</keyword>
<evidence type="ECO:0000256" key="12">
    <source>
        <dbReference type="RuleBase" id="RU000354"/>
    </source>
</evidence>
<evidence type="ECO:0000256" key="8">
    <source>
        <dbReference type="ARBA" id="ARBA00023157"/>
    </source>
</evidence>
<dbReference type="GeneTree" id="ENSGT00940000157214"/>
<dbReference type="SMART" id="SM00204">
    <property type="entry name" value="TGFB"/>
    <property type="match status" value="1"/>
</dbReference>
<evidence type="ECO:0000256" key="5">
    <source>
        <dbReference type="ARBA" id="ARBA00022685"/>
    </source>
</evidence>
<keyword evidence="9" id="KW-0325">Glycoprotein</keyword>
<dbReference type="Proteomes" id="UP000314982">
    <property type="component" value="Unassembled WGS sequence"/>
</dbReference>
<evidence type="ECO:0000259" key="14">
    <source>
        <dbReference type="PROSITE" id="PS51362"/>
    </source>
</evidence>
<evidence type="ECO:0000256" key="1">
    <source>
        <dbReference type="ARBA" id="ARBA00004613"/>
    </source>
</evidence>
<feature type="domain" description="TGF-beta family profile" evidence="14">
    <location>
        <begin position="342"/>
        <end position="458"/>
    </location>
</feature>
<evidence type="ECO:0000256" key="7">
    <source>
        <dbReference type="ARBA" id="ARBA00023030"/>
    </source>
</evidence>
<protein>
    <recommendedName>
        <fullName evidence="10">Growth/differentiation factor 10</fullName>
    </recommendedName>
    <alternativeName>
        <fullName evidence="11">Bone morphogenetic protein 3B</fullName>
    </alternativeName>
</protein>
<dbReference type="PANTHER" id="PTHR11848">
    <property type="entry name" value="TGF-BETA FAMILY"/>
    <property type="match status" value="1"/>
</dbReference>
<dbReference type="PROSITE" id="PS51362">
    <property type="entry name" value="TGF_BETA_2"/>
    <property type="match status" value="1"/>
</dbReference>
<feature type="chain" id="PRO_5021295156" description="Growth/differentiation factor 10" evidence="13">
    <location>
        <begin position="17"/>
        <end position="458"/>
    </location>
</feature>
<dbReference type="GO" id="GO:0005615">
    <property type="term" value="C:extracellular space"/>
    <property type="evidence" value="ECO:0007669"/>
    <property type="project" value="UniProtKB-KW"/>
</dbReference>
<dbReference type="SUPFAM" id="SSF57501">
    <property type="entry name" value="Cystine-knot cytokines"/>
    <property type="match status" value="1"/>
</dbReference>
<dbReference type="Pfam" id="PF00019">
    <property type="entry name" value="TGF_beta"/>
    <property type="match status" value="1"/>
</dbReference>
<keyword evidence="3" id="KW-0202">Cytokine</keyword>
<evidence type="ECO:0000256" key="13">
    <source>
        <dbReference type="SAM" id="SignalP"/>
    </source>
</evidence>
<keyword evidence="5" id="KW-0165">Cleavage on pair of basic residues</keyword>
<dbReference type="Ensembl" id="ENSHHUT00000029316.1">
    <property type="protein sequence ID" value="ENSHHUP00000028187.1"/>
    <property type="gene ID" value="ENSHHUG00000017902.1"/>
</dbReference>
<evidence type="ECO:0000256" key="2">
    <source>
        <dbReference type="ARBA" id="ARBA00006656"/>
    </source>
</evidence>
<reference evidence="16" key="1">
    <citation type="submission" date="2018-06" db="EMBL/GenBank/DDBJ databases">
        <title>Genome assembly of Danube salmon.</title>
        <authorList>
            <person name="Macqueen D.J."/>
            <person name="Gundappa M.K."/>
        </authorList>
    </citation>
    <scope>NUCLEOTIDE SEQUENCE [LARGE SCALE GENOMIC DNA]</scope>
</reference>
<comment type="subcellular location">
    <subcellularLocation>
        <location evidence="1">Secreted</location>
    </subcellularLocation>
</comment>
<dbReference type="InterPro" id="IPR017948">
    <property type="entry name" value="TGFb_CS"/>
</dbReference>
<keyword evidence="8" id="KW-1015">Disulfide bond</keyword>
<feature type="signal peptide" evidence="13">
    <location>
        <begin position="1"/>
        <end position="16"/>
    </location>
</feature>
<evidence type="ECO:0000313" key="16">
    <source>
        <dbReference type="Proteomes" id="UP000314982"/>
    </source>
</evidence>
<dbReference type="AlphaFoldDB" id="A0A4W5LQK7"/>
<dbReference type="PRINTS" id="PR00669">
    <property type="entry name" value="INHIBINA"/>
</dbReference>
<evidence type="ECO:0000313" key="15">
    <source>
        <dbReference type="Ensembl" id="ENSHHUP00000028187.1"/>
    </source>
</evidence>
<dbReference type="FunFam" id="2.10.90.10:FF:000008">
    <property type="entry name" value="Bone morphogenetic protein 3"/>
    <property type="match status" value="1"/>
</dbReference>
<dbReference type="PROSITE" id="PS00250">
    <property type="entry name" value="TGF_BETA_1"/>
    <property type="match status" value="1"/>
</dbReference>
<comment type="similarity">
    <text evidence="2 12">Belongs to the TGF-beta family.</text>
</comment>
<dbReference type="GO" id="GO:0005125">
    <property type="term" value="F:cytokine activity"/>
    <property type="evidence" value="ECO:0007669"/>
    <property type="project" value="UniProtKB-KW"/>
</dbReference>
<dbReference type="InterPro" id="IPR015615">
    <property type="entry name" value="TGF-beta-rel"/>
</dbReference>
<keyword evidence="16" id="KW-1185">Reference proteome</keyword>
<proteinExistence type="inferred from homology"/>
<reference evidence="15" key="2">
    <citation type="submission" date="2025-08" db="UniProtKB">
        <authorList>
            <consortium name="Ensembl"/>
        </authorList>
    </citation>
    <scope>IDENTIFICATION</scope>
</reference>
<organism evidence="15 16">
    <name type="scientific">Hucho hucho</name>
    <name type="common">huchen</name>
    <dbReference type="NCBI Taxonomy" id="62062"/>
    <lineage>
        <taxon>Eukaryota</taxon>
        <taxon>Metazoa</taxon>
        <taxon>Chordata</taxon>
        <taxon>Craniata</taxon>
        <taxon>Vertebrata</taxon>
        <taxon>Euteleostomi</taxon>
        <taxon>Actinopterygii</taxon>
        <taxon>Neopterygii</taxon>
        <taxon>Teleostei</taxon>
        <taxon>Protacanthopterygii</taxon>
        <taxon>Salmoniformes</taxon>
        <taxon>Salmonidae</taxon>
        <taxon>Salmoninae</taxon>
        <taxon>Hucho</taxon>
    </lineage>
</organism>
<dbReference type="InterPro" id="IPR001839">
    <property type="entry name" value="TGF-b_C"/>
</dbReference>
<sequence>MAVWFEFSLLLGSCLGALEGRIASRNTRILQGQVRDGTESTFDRDSADHDVVSQHMHRLYEKYNRELNQLVEGNTVRSFRASQVSSDQRTLYHLNLTSLQDLEIILSATFHFLFNRRPRPSAWFCKHYKTLPCRSLRLHSASSIHLLLRSDPSGSEVNPGSHGSLLGSMTFHPHQRGSWQIRDVTTAIKEAREKGSHFVSVEVDFGMQYHRKPEDMLSEASLPYLLVYTDDQELDEPNSLAQTLQRYDPEAEEESPHRSLLHAKLGSKDHVTREVQSLPYSIQNNELPEVEYRPSGFMKEDQFETAYHALKLIKPTLVRKERRRKGEESPMLSFDEPTLHKARRRQWGLKPQVRSCSRRTLRVDFADIGWSEWVLAPKAFDCYYCAGTCGFPIPKMQHPSNHATIQSIVRAVGIVPGVPEPCCVPEKMSPLGVLYQDEGGNLVLKVYPGMSVESCSCR</sequence>
<evidence type="ECO:0000256" key="4">
    <source>
        <dbReference type="ARBA" id="ARBA00022525"/>
    </source>
</evidence>
<dbReference type="Gene3D" id="2.10.90.10">
    <property type="entry name" value="Cystine-knot cytokines"/>
    <property type="match status" value="1"/>
</dbReference>
<evidence type="ECO:0000256" key="10">
    <source>
        <dbReference type="ARBA" id="ARBA00040122"/>
    </source>
</evidence>
<dbReference type="STRING" id="62062.ENSHHUP00000028187"/>
<keyword evidence="6 13" id="KW-0732">Signal</keyword>
<dbReference type="PANTHER" id="PTHR11848:SF145">
    <property type="entry name" value="GROWTH_DIFFERENTIATION FACTOR 10"/>
    <property type="match status" value="1"/>
</dbReference>